<reference evidence="3" key="1">
    <citation type="submission" date="2016-11" db="UniProtKB">
        <authorList>
            <consortium name="WormBaseParasite"/>
        </authorList>
    </citation>
    <scope>IDENTIFICATION</scope>
</reference>
<feature type="region of interest" description="Disordered" evidence="1">
    <location>
        <begin position="222"/>
        <end position="256"/>
    </location>
</feature>
<evidence type="ECO:0000313" key="2">
    <source>
        <dbReference type="Proteomes" id="UP000095282"/>
    </source>
</evidence>
<dbReference type="AlphaFoldDB" id="A0A1I7TNH0"/>
<accession>A0A1I7TNH0</accession>
<evidence type="ECO:0000313" key="3">
    <source>
        <dbReference type="WBParaSite" id="Csp11.Scaffold629.g10188.t1"/>
    </source>
</evidence>
<keyword evidence="2" id="KW-1185">Reference proteome</keyword>
<dbReference type="PANTHER" id="PTHR38620">
    <property type="entry name" value="PROTEIN CBG07292-RELATED"/>
    <property type="match status" value="1"/>
</dbReference>
<dbReference type="WBParaSite" id="Csp11.Scaffold629.g10188.t1">
    <property type="protein sequence ID" value="Csp11.Scaffold629.g10188.t1"/>
    <property type="gene ID" value="Csp11.Scaffold629.g10188"/>
</dbReference>
<dbReference type="PANTHER" id="PTHR38620:SF1">
    <property type="entry name" value="CUE DOMAIN-CONTAINING PROTEIN-RELATED"/>
    <property type="match status" value="1"/>
</dbReference>
<proteinExistence type="predicted"/>
<organism evidence="2 3">
    <name type="scientific">Caenorhabditis tropicalis</name>
    <dbReference type="NCBI Taxonomy" id="1561998"/>
    <lineage>
        <taxon>Eukaryota</taxon>
        <taxon>Metazoa</taxon>
        <taxon>Ecdysozoa</taxon>
        <taxon>Nematoda</taxon>
        <taxon>Chromadorea</taxon>
        <taxon>Rhabditida</taxon>
        <taxon>Rhabditina</taxon>
        <taxon>Rhabditomorpha</taxon>
        <taxon>Rhabditoidea</taxon>
        <taxon>Rhabditidae</taxon>
        <taxon>Peloderinae</taxon>
        <taxon>Caenorhabditis</taxon>
    </lineage>
</organism>
<protein>
    <submittedName>
        <fullName evidence="3">ELM2 domain-containing protein</fullName>
    </submittedName>
</protein>
<sequence length="256" mass="29752">MNTITDRESCSPDPDEEKVIPQLKLKKKNAKCEMIEENGEMKPYHFYYSQKCLADVPAEITKECKDEDREECILPLIFDDIQFNEQDILQMAVLTNKPLETTLRVWSHNNYDMNETLSILQGNEMPQLVPYNVRGFLTTHIAEWREANSKKAGRTEFHFAKLMSKTVNSQMLVQTYYEEKKKNCGDPMNDEEEVTMNAKEDKKFKALLAENKISFVENFTPAKKRGKKRGRTESLSTTVSEPKVEQEMVSEEDEVE</sequence>
<evidence type="ECO:0000256" key="1">
    <source>
        <dbReference type="SAM" id="MobiDB-lite"/>
    </source>
</evidence>
<dbReference type="eggNOG" id="ENOG502TKDU">
    <property type="taxonomic scope" value="Eukaryota"/>
</dbReference>
<name>A0A1I7TNH0_9PELO</name>
<dbReference type="Proteomes" id="UP000095282">
    <property type="component" value="Unplaced"/>
</dbReference>